<evidence type="ECO:0000259" key="1">
    <source>
        <dbReference type="Pfam" id="PF03358"/>
    </source>
</evidence>
<dbReference type="GO" id="GO:0010181">
    <property type="term" value="F:FMN binding"/>
    <property type="evidence" value="ECO:0007669"/>
    <property type="project" value="TreeGrafter"/>
</dbReference>
<dbReference type="EMBL" id="BJJW01000015">
    <property type="protein sequence ID" value="GDZ84521.1"/>
    <property type="molecule type" value="Genomic_DNA"/>
</dbReference>
<dbReference type="GO" id="GO:0016491">
    <property type="term" value="F:oxidoreductase activity"/>
    <property type="evidence" value="ECO:0007669"/>
    <property type="project" value="InterPro"/>
</dbReference>
<dbReference type="PANTHER" id="PTHR30543">
    <property type="entry name" value="CHROMATE REDUCTASE"/>
    <property type="match status" value="1"/>
</dbReference>
<comment type="caution">
    <text evidence="2">The sequence shown here is derived from an EMBL/GenBank/DDBJ whole genome shotgun (WGS) entry which is preliminary data.</text>
</comment>
<proteinExistence type="predicted"/>
<protein>
    <submittedName>
        <fullName evidence="2">FMN reductase</fullName>
    </submittedName>
</protein>
<feature type="domain" description="NADPH-dependent FMN reductase-like" evidence="1">
    <location>
        <begin position="1"/>
        <end position="145"/>
    </location>
</feature>
<dbReference type="Gene3D" id="3.40.50.360">
    <property type="match status" value="1"/>
</dbReference>
<dbReference type="SUPFAM" id="SSF52218">
    <property type="entry name" value="Flavoproteins"/>
    <property type="match status" value="1"/>
</dbReference>
<dbReference type="GO" id="GO:0005829">
    <property type="term" value="C:cytosol"/>
    <property type="evidence" value="ECO:0007669"/>
    <property type="project" value="TreeGrafter"/>
</dbReference>
<dbReference type="InterPro" id="IPR050712">
    <property type="entry name" value="NAD(P)H-dep_reductase"/>
</dbReference>
<sequence>MNFVAIVGTNARKSYNRKLLWFMKKHFSTQANIEIVEIADLPLFSEDDDVPLRIVEIAHLIASSDGVIISTPEYDHSITAALKSFIEWMSYGETHPFTNKPVMLVGASLGRQGTNNAQEHLRQIMDAPGIDALVLPGNQFLVGPAAENIDTARDELTDATTVRFLDSIFQNFVTFAKLLRPMCGDGTDSENCQTLPKSDSVCSVNLGYQSFEHVLNDSPYDNDTVPSKIISPDQNTQVIEQGDGWWIEQSDLLHENIVDNVDNVVTNEVVAPVVTADATTGASMF</sequence>
<dbReference type="RefSeq" id="WP_149334767.1">
    <property type="nucleotide sequence ID" value="NZ_BJJW01000015.1"/>
</dbReference>
<gene>
    <name evidence="2" type="primary">ydhB</name>
    <name evidence="2" type="ORF">LCIT_17630</name>
</gene>
<reference evidence="2 3" key="1">
    <citation type="submission" date="2019-04" db="EMBL/GenBank/DDBJ databases">
        <title>A pseudo-fructophilic Leuconostoc citreum strain F192-5 isolated from peel of satsuma mandarin: the first report for isolation and characterization of strain-dependent fructophilic-like characteristics.</title>
        <authorList>
            <person name="Maeno S."/>
            <person name="Tanizawa Y."/>
            <person name="Kajikawa A."/>
            <person name="Kanesaki Y."/>
            <person name="Kubota E."/>
            <person name="Arita M."/>
            <person name="Leon D."/>
            <person name="Endo A."/>
        </authorList>
    </citation>
    <scope>NUCLEOTIDE SEQUENCE [LARGE SCALE GENOMIC DNA]</scope>
    <source>
        <strain evidence="2 3">F192-5</strain>
    </source>
</reference>
<dbReference type="InterPro" id="IPR029039">
    <property type="entry name" value="Flavoprotein-like_sf"/>
</dbReference>
<dbReference type="Pfam" id="PF03358">
    <property type="entry name" value="FMN_red"/>
    <property type="match status" value="1"/>
</dbReference>
<dbReference type="Proteomes" id="UP000323274">
    <property type="component" value="Unassembled WGS sequence"/>
</dbReference>
<evidence type="ECO:0000313" key="3">
    <source>
        <dbReference type="Proteomes" id="UP000323274"/>
    </source>
</evidence>
<accession>A0A5A5U0B9</accession>
<name>A0A5A5U0B9_LEUCI</name>
<dbReference type="AlphaFoldDB" id="A0A5A5U0B9"/>
<dbReference type="InterPro" id="IPR005025">
    <property type="entry name" value="FMN_Rdtase-like_dom"/>
</dbReference>
<organism evidence="2 3">
    <name type="scientific">Leuconostoc citreum</name>
    <dbReference type="NCBI Taxonomy" id="33964"/>
    <lineage>
        <taxon>Bacteria</taxon>
        <taxon>Bacillati</taxon>
        <taxon>Bacillota</taxon>
        <taxon>Bacilli</taxon>
        <taxon>Lactobacillales</taxon>
        <taxon>Lactobacillaceae</taxon>
        <taxon>Leuconostoc</taxon>
    </lineage>
</organism>
<dbReference type="PANTHER" id="PTHR30543:SF21">
    <property type="entry name" value="NAD(P)H-DEPENDENT FMN REDUCTASE LOT6"/>
    <property type="match status" value="1"/>
</dbReference>
<evidence type="ECO:0000313" key="2">
    <source>
        <dbReference type="EMBL" id="GDZ84521.1"/>
    </source>
</evidence>